<feature type="region of interest" description="Disordered" evidence="7">
    <location>
        <begin position="1"/>
        <end position="52"/>
    </location>
</feature>
<reference evidence="11" key="2">
    <citation type="submission" date="2025-04" db="UniProtKB">
        <authorList>
            <consortium name="RefSeq"/>
        </authorList>
    </citation>
    <scope>IDENTIFICATION</scope>
    <source>
        <strain evidence="11">Aabys</strain>
    </source>
</reference>
<dbReference type="eggNOG" id="KOG3004">
    <property type="taxonomic scope" value="Eukaryota"/>
</dbReference>
<dbReference type="Proteomes" id="UP001652621">
    <property type="component" value="Unplaced"/>
</dbReference>
<feature type="compositionally biased region" description="Polar residues" evidence="7">
    <location>
        <begin position="194"/>
        <end position="210"/>
    </location>
</feature>
<dbReference type="InterPro" id="IPR040038">
    <property type="entry name" value="TIPIN/Csm3/Swi3"/>
</dbReference>
<dbReference type="GO" id="GO:0031297">
    <property type="term" value="P:replication fork processing"/>
    <property type="evidence" value="ECO:0007669"/>
    <property type="project" value="UniProtKB-UniRule"/>
</dbReference>
<dbReference type="VEuPathDB" id="VectorBase:MDOA000600"/>
<keyword evidence="3 6" id="KW-0227">DNA damage</keyword>
<dbReference type="PANTHER" id="PTHR13220">
    <property type="entry name" value="TIMELESS INTERACTING-RELATED"/>
    <property type="match status" value="1"/>
</dbReference>
<evidence type="ECO:0000256" key="2">
    <source>
        <dbReference type="ARBA" id="ARBA00006075"/>
    </source>
</evidence>
<protein>
    <recommendedName>
        <fullName evidence="6">TIMELESS-interacting protein</fullName>
    </recommendedName>
</protein>
<dbReference type="GO" id="GO:0003677">
    <property type="term" value="F:DNA binding"/>
    <property type="evidence" value="ECO:0007669"/>
    <property type="project" value="TreeGrafter"/>
</dbReference>
<organism evidence="9">
    <name type="scientific">Musca domestica</name>
    <name type="common">House fly</name>
    <dbReference type="NCBI Taxonomy" id="7370"/>
    <lineage>
        <taxon>Eukaryota</taxon>
        <taxon>Metazoa</taxon>
        <taxon>Ecdysozoa</taxon>
        <taxon>Arthropoda</taxon>
        <taxon>Hexapoda</taxon>
        <taxon>Insecta</taxon>
        <taxon>Pterygota</taxon>
        <taxon>Neoptera</taxon>
        <taxon>Endopterygota</taxon>
        <taxon>Diptera</taxon>
        <taxon>Brachycera</taxon>
        <taxon>Muscomorpha</taxon>
        <taxon>Muscoidea</taxon>
        <taxon>Muscidae</taxon>
        <taxon>Musca</taxon>
    </lineage>
</organism>
<dbReference type="Pfam" id="PF07962">
    <property type="entry name" value="Swi3"/>
    <property type="match status" value="1"/>
</dbReference>
<sequence>MSIFGDDGVDDILNENDNNEQLFGDDEAQENNEDDGATPASSGSAVKVQPKKRTVVNPRPRLTEETLRGPRGLHTIEEYFKDIKYKGKGYEKQDLDEIMRRLQHWGHRMYPTYKFDDILTNIERLGKKKTLQVHMSRYRLGMLEATKNHGNMNEASEDADDVGAEAAADEPFDEFDALLDEQIAISKIAPRTPAASTSKYATPNPNVTRDSSSSFSTPSFSRGNAVMSTPYSVIHNMNDTSDLATPLPQSQPSTPASKQLTAEQMARIAENRRLAQERLAAKKLAAQKTQELNGND</sequence>
<evidence type="ECO:0000256" key="3">
    <source>
        <dbReference type="ARBA" id="ARBA00022763"/>
    </source>
</evidence>
<accession>A0A1I8M2I7</accession>
<dbReference type="GO" id="GO:0031298">
    <property type="term" value="C:replication fork protection complex"/>
    <property type="evidence" value="ECO:0007669"/>
    <property type="project" value="TreeGrafter"/>
</dbReference>
<reference evidence="9" key="1">
    <citation type="submission" date="2020-05" db="UniProtKB">
        <authorList>
            <consortium name="EnsemblMetazoa"/>
        </authorList>
    </citation>
    <scope>IDENTIFICATION</scope>
    <source>
        <strain evidence="9">Aabys</strain>
    </source>
</reference>
<evidence type="ECO:0000259" key="8">
    <source>
        <dbReference type="Pfam" id="PF07962"/>
    </source>
</evidence>
<dbReference type="GeneID" id="101899229"/>
<feature type="region of interest" description="Disordered" evidence="7">
    <location>
        <begin position="237"/>
        <end position="268"/>
    </location>
</feature>
<keyword evidence="4 6" id="KW-0539">Nucleus</keyword>
<evidence type="ECO:0000313" key="11">
    <source>
        <dbReference type="RefSeq" id="XP_005182632.1"/>
    </source>
</evidence>
<comment type="function">
    <text evidence="6">Plays an important role in the control of DNA replication and the maintenance of replication fork stability.</text>
</comment>
<comment type="subcellular location">
    <subcellularLocation>
        <location evidence="1 6">Nucleus</location>
    </subcellularLocation>
</comment>
<name>A0A1I8M2I7_MUSDO</name>
<evidence type="ECO:0000313" key="9">
    <source>
        <dbReference type="EnsemblMetazoa" id="MDOA000600-PA"/>
    </source>
</evidence>
<evidence type="ECO:0000256" key="6">
    <source>
        <dbReference type="RuleBase" id="RU366049"/>
    </source>
</evidence>
<dbReference type="KEGG" id="mde:101899229"/>
<dbReference type="AlphaFoldDB" id="A0A1I8M2I7"/>
<gene>
    <name evidence="9" type="primary">101899229</name>
    <name evidence="11" type="synonym">LOC101899229</name>
</gene>
<dbReference type="InterPro" id="IPR012923">
    <property type="entry name" value="Csm3"/>
</dbReference>
<dbReference type="RefSeq" id="XP_005182632.1">
    <property type="nucleotide sequence ID" value="XM_005182575.3"/>
</dbReference>
<feature type="compositionally biased region" description="Low complexity" evidence="7">
    <location>
        <begin position="211"/>
        <end position="221"/>
    </location>
</feature>
<evidence type="ECO:0000256" key="5">
    <source>
        <dbReference type="ARBA" id="ARBA00023306"/>
    </source>
</evidence>
<dbReference type="EnsemblMetazoa" id="MDOA000600-RA">
    <property type="protein sequence ID" value="MDOA000600-PA"/>
    <property type="gene ID" value="MDOA000600"/>
</dbReference>
<dbReference type="GO" id="GO:0043111">
    <property type="term" value="P:replication fork arrest"/>
    <property type="evidence" value="ECO:0007669"/>
    <property type="project" value="TreeGrafter"/>
</dbReference>
<evidence type="ECO:0000313" key="10">
    <source>
        <dbReference type="Proteomes" id="UP001652621"/>
    </source>
</evidence>
<evidence type="ECO:0000256" key="7">
    <source>
        <dbReference type="SAM" id="MobiDB-lite"/>
    </source>
</evidence>
<feature type="domain" description="Chromosome segregation in meiosis protein 3" evidence="8">
    <location>
        <begin position="62"/>
        <end position="141"/>
    </location>
</feature>
<dbReference type="PANTHER" id="PTHR13220:SF11">
    <property type="entry name" value="TIMELESS-INTERACTING PROTEIN"/>
    <property type="match status" value="1"/>
</dbReference>
<evidence type="ECO:0000256" key="1">
    <source>
        <dbReference type="ARBA" id="ARBA00004123"/>
    </source>
</evidence>
<feature type="region of interest" description="Disordered" evidence="7">
    <location>
        <begin position="190"/>
        <end position="222"/>
    </location>
</feature>
<feature type="compositionally biased region" description="Polar residues" evidence="7">
    <location>
        <begin position="237"/>
        <end position="262"/>
    </location>
</feature>
<dbReference type="VEuPathDB" id="VectorBase:MDOMA2_019253"/>
<comment type="similarity">
    <text evidence="2 6">Belongs to the CSM3 family.</text>
</comment>
<proteinExistence type="inferred from homology"/>
<dbReference type="STRING" id="7370.A0A1I8M2I7"/>
<dbReference type="GO" id="GO:0000076">
    <property type="term" value="P:DNA replication checkpoint signaling"/>
    <property type="evidence" value="ECO:0007669"/>
    <property type="project" value="UniProtKB-UniRule"/>
</dbReference>
<keyword evidence="10" id="KW-1185">Reference proteome</keyword>
<keyword evidence="5 6" id="KW-0131">Cell cycle</keyword>
<dbReference type="OrthoDB" id="437078at2759"/>
<evidence type="ECO:0000256" key="4">
    <source>
        <dbReference type="ARBA" id="ARBA00023242"/>
    </source>
</evidence>
<feature type="compositionally biased region" description="Acidic residues" evidence="7">
    <location>
        <begin position="7"/>
        <end position="36"/>
    </location>
</feature>
<dbReference type="GO" id="GO:0006974">
    <property type="term" value="P:DNA damage response"/>
    <property type="evidence" value="ECO:0007669"/>
    <property type="project" value="UniProtKB-KW"/>
</dbReference>